<dbReference type="OrthoDB" id="9790209at2"/>
<keyword evidence="4 7" id="KW-0812">Transmembrane</keyword>
<feature type="transmembrane region" description="Helical" evidence="7">
    <location>
        <begin position="275"/>
        <end position="297"/>
    </location>
</feature>
<keyword evidence="6 7" id="KW-0472">Membrane</keyword>
<evidence type="ECO:0000313" key="10">
    <source>
        <dbReference type="Proteomes" id="UP000005713"/>
    </source>
</evidence>
<evidence type="ECO:0000256" key="6">
    <source>
        <dbReference type="ARBA" id="ARBA00023136"/>
    </source>
</evidence>
<evidence type="ECO:0000256" key="4">
    <source>
        <dbReference type="ARBA" id="ARBA00022692"/>
    </source>
</evidence>
<dbReference type="RefSeq" id="WP_005864371.1">
    <property type="nucleotide sequence ID" value="NZ_AAYA01000035.1"/>
</dbReference>
<reference evidence="9 10" key="1">
    <citation type="submission" date="2006-06" db="EMBL/GenBank/DDBJ databases">
        <authorList>
            <person name="Moran M.A."/>
            <person name="Ferriera S."/>
            <person name="Johnson J."/>
            <person name="Kravitz S."/>
            <person name="Beeson K."/>
            <person name="Sutton G."/>
            <person name="Rogers Y.-H."/>
            <person name="Friedman R."/>
            <person name="Frazier M."/>
            <person name="Venter J.C."/>
        </authorList>
    </citation>
    <scope>NUCLEOTIDE SEQUENCE [LARGE SCALE GENOMIC DNA]</scope>
    <source>
        <strain evidence="9 10">E-37</strain>
    </source>
</reference>
<feature type="transmembrane region" description="Helical" evidence="7">
    <location>
        <begin position="245"/>
        <end position="263"/>
    </location>
</feature>
<dbReference type="Pfam" id="PF06808">
    <property type="entry name" value="DctM"/>
    <property type="match status" value="1"/>
</dbReference>
<dbReference type="Proteomes" id="UP000005713">
    <property type="component" value="Unassembled WGS sequence"/>
</dbReference>
<comment type="subunit">
    <text evidence="7">The complex comprises the extracytoplasmic solute receptor protein and the two transmembrane proteins.</text>
</comment>
<evidence type="ECO:0000259" key="8">
    <source>
        <dbReference type="Pfam" id="PF06808"/>
    </source>
</evidence>
<comment type="caution">
    <text evidence="9">The sequence shown here is derived from an EMBL/GenBank/DDBJ whole genome shotgun (WGS) entry which is preliminary data.</text>
</comment>
<sequence length="430" mass="44919">MSGELIATLGFVALFALMAVRVPIGIAMGLVGIGGFAGVVGWRPALNLLSQSPISTITDFNLTLIPFFVLMGVLATNSGMSSELFRAGRAWLGGFKGGLGLASVGACGGFAAICGSSVATAATMTKIAYPEMKRAGYADDAATGIIAAGGTVGILIPPSVVLAIYGFMTETDIGELFIAGVVPGILAVVMYMATVRLWYGRDLPAADKFTLSEGLSALKGVWAVGLLFVAVILSIYFGIVTATEAAAVGALLTALIGLARRKLTMTTLLDSLVEALRTSVSIYVVLIGATLFGYFLAITQVPQELTSFLTTLGAGKYGTLLLILLLFLVMGCFLDAMAMIILMIPIVFPVIQQLGFDPIWFGIVIVMTVELGLITPPVGMNVYVINSIARNVPLTTIFKGVLPFVVADVLRLALLIAFPFIVLALPASMN</sequence>
<organism evidence="9 10">
    <name type="scientific">Sagittula stellata (strain ATCC 700073 / DSM 11524 / E-37)</name>
    <dbReference type="NCBI Taxonomy" id="388399"/>
    <lineage>
        <taxon>Bacteria</taxon>
        <taxon>Pseudomonadati</taxon>
        <taxon>Pseudomonadota</taxon>
        <taxon>Alphaproteobacteria</taxon>
        <taxon>Rhodobacterales</taxon>
        <taxon>Roseobacteraceae</taxon>
        <taxon>Sagittula</taxon>
    </lineage>
</organism>
<dbReference type="eggNOG" id="COG1593">
    <property type="taxonomic scope" value="Bacteria"/>
</dbReference>
<feature type="transmembrane region" description="Helical" evidence="7">
    <location>
        <begin position="220"/>
        <end position="239"/>
    </location>
</feature>
<proteinExistence type="inferred from homology"/>
<name>A3KBC8_SAGS3</name>
<dbReference type="NCBIfam" id="TIGR00786">
    <property type="entry name" value="dctM"/>
    <property type="match status" value="1"/>
</dbReference>
<dbReference type="AlphaFoldDB" id="A3KBC8"/>
<feature type="domain" description="TRAP C4-dicarboxylate transport system permease DctM subunit" evidence="8">
    <location>
        <begin position="11"/>
        <end position="419"/>
    </location>
</feature>
<evidence type="ECO:0000256" key="1">
    <source>
        <dbReference type="ARBA" id="ARBA00004429"/>
    </source>
</evidence>
<evidence type="ECO:0000256" key="5">
    <source>
        <dbReference type="ARBA" id="ARBA00022989"/>
    </source>
</evidence>
<comment type="similarity">
    <text evidence="7">Belongs to the TRAP transporter large permease family.</text>
</comment>
<comment type="function">
    <text evidence="7">Part of the tripartite ATP-independent periplasmic (TRAP) transport system.</text>
</comment>
<feature type="transmembrane region" description="Helical" evidence="7">
    <location>
        <begin position="359"/>
        <end position="380"/>
    </location>
</feature>
<evidence type="ECO:0000313" key="9">
    <source>
        <dbReference type="EMBL" id="EBA05518.1"/>
    </source>
</evidence>
<dbReference type="PIRSF" id="PIRSF006066">
    <property type="entry name" value="HI0050"/>
    <property type="match status" value="1"/>
</dbReference>
<feature type="transmembrane region" description="Helical" evidence="7">
    <location>
        <begin position="177"/>
        <end position="199"/>
    </location>
</feature>
<feature type="transmembrane region" description="Helical" evidence="7">
    <location>
        <begin position="6"/>
        <end position="39"/>
    </location>
</feature>
<gene>
    <name evidence="9" type="ORF">SSE37_09683</name>
</gene>
<keyword evidence="5 7" id="KW-1133">Transmembrane helix</keyword>
<dbReference type="PANTHER" id="PTHR33362:SF5">
    <property type="entry name" value="C4-DICARBOXYLATE TRAP TRANSPORTER LARGE PERMEASE PROTEIN DCTM"/>
    <property type="match status" value="1"/>
</dbReference>
<keyword evidence="2" id="KW-1003">Cell membrane</keyword>
<accession>A3KBC8</accession>
<feature type="transmembrane region" description="Helical" evidence="7">
    <location>
        <begin position="400"/>
        <end position="425"/>
    </location>
</feature>
<feature type="transmembrane region" description="Helical" evidence="7">
    <location>
        <begin position="60"/>
        <end position="80"/>
    </location>
</feature>
<evidence type="ECO:0000256" key="7">
    <source>
        <dbReference type="RuleBase" id="RU369079"/>
    </source>
</evidence>
<feature type="transmembrane region" description="Helical" evidence="7">
    <location>
        <begin position="100"/>
        <end position="124"/>
    </location>
</feature>
<keyword evidence="10" id="KW-1185">Reference proteome</keyword>
<dbReference type="GO" id="GO:0022857">
    <property type="term" value="F:transmembrane transporter activity"/>
    <property type="evidence" value="ECO:0007669"/>
    <property type="project" value="UniProtKB-UniRule"/>
</dbReference>
<feature type="transmembrane region" description="Helical" evidence="7">
    <location>
        <begin position="145"/>
        <end position="165"/>
    </location>
</feature>
<keyword evidence="3 7" id="KW-0997">Cell inner membrane</keyword>
<feature type="transmembrane region" description="Helical" evidence="7">
    <location>
        <begin position="317"/>
        <end position="347"/>
    </location>
</feature>
<evidence type="ECO:0000256" key="2">
    <source>
        <dbReference type="ARBA" id="ARBA00022475"/>
    </source>
</evidence>
<dbReference type="EMBL" id="AAYA01000035">
    <property type="protein sequence ID" value="EBA05518.1"/>
    <property type="molecule type" value="Genomic_DNA"/>
</dbReference>
<dbReference type="InterPro" id="IPR010656">
    <property type="entry name" value="DctM"/>
</dbReference>
<dbReference type="PANTHER" id="PTHR33362">
    <property type="entry name" value="SIALIC ACID TRAP TRANSPORTER PERMEASE PROTEIN SIAT-RELATED"/>
    <property type="match status" value="1"/>
</dbReference>
<comment type="subcellular location">
    <subcellularLocation>
        <location evidence="1 7">Cell inner membrane</location>
        <topology evidence="1 7">Multi-pass membrane protein</topology>
    </subcellularLocation>
</comment>
<dbReference type="InterPro" id="IPR004681">
    <property type="entry name" value="TRAP_DctM"/>
</dbReference>
<evidence type="ECO:0000256" key="3">
    <source>
        <dbReference type="ARBA" id="ARBA00022519"/>
    </source>
</evidence>
<keyword evidence="7" id="KW-0813">Transport</keyword>
<dbReference type="GO" id="GO:0005886">
    <property type="term" value="C:plasma membrane"/>
    <property type="evidence" value="ECO:0007669"/>
    <property type="project" value="UniProtKB-SubCell"/>
</dbReference>
<protein>
    <recommendedName>
        <fullName evidence="7">TRAP transporter large permease protein</fullName>
    </recommendedName>
</protein>